<feature type="region of interest" description="Disordered" evidence="1">
    <location>
        <begin position="148"/>
        <end position="168"/>
    </location>
</feature>
<reference evidence="3" key="1">
    <citation type="submission" date="2017-09" db="EMBL/GenBank/DDBJ databases">
        <title>Depth-based differentiation of microbial function through sediment-hosted aquifers and enrichment of novel symbionts in the deep terrestrial subsurface.</title>
        <authorList>
            <person name="Probst A.J."/>
            <person name="Ladd B."/>
            <person name="Jarett J.K."/>
            <person name="Geller-Mcgrath D.E."/>
            <person name="Sieber C.M.K."/>
            <person name="Emerson J.B."/>
            <person name="Anantharaman K."/>
            <person name="Thomas B.C."/>
            <person name="Malmstrom R."/>
            <person name="Stieglmeier M."/>
            <person name="Klingl A."/>
            <person name="Woyke T."/>
            <person name="Ryan C.M."/>
            <person name="Banfield J.F."/>
        </authorList>
    </citation>
    <scope>NUCLEOTIDE SEQUENCE [LARGE SCALE GENOMIC DNA]</scope>
</reference>
<comment type="caution">
    <text evidence="2">The sequence shown here is derived from an EMBL/GenBank/DDBJ whole genome shotgun (WGS) entry which is preliminary data.</text>
</comment>
<dbReference type="AlphaFoldDB" id="A0A2M7UVI2"/>
<name>A0A2M7UVI2_9BACT</name>
<gene>
    <name evidence="2" type="ORF">COX91_02790</name>
</gene>
<proteinExistence type="predicted"/>
<evidence type="ECO:0000313" key="3">
    <source>
        <dbReference type="Proteomes" id="UP000230081"/>
    </source>
</evidence>
<dbReference type="EMBL" id="PFPA01000069">
    <property type="protein sequence ID" value="PIZ87950.1"/>
    <property type="molecule type" value="Genomic_DNA"/>
</dbReference>
<feature type="non-terminal residue" evidence="2">
    <location>
        <position position="1"/>
    </location>
</feature>
<organism evidence="2 3">
    <name type="scientific">Candidatus Nealsonbacteria bacterium CG_4_10_14_0_2_um_filter_39_15</name>
    <dbReference type="NCBI Taxonomy" id="1974681"/>
    <lineage>
        <taxon>Bacteria</taxon>
        <taxon>Candidatus Nealsoniibacteriota</taxon>
    </lineage>
</organism>
<dbReference type="Proteomes" id="UP000230081">
    <property type="component" value="Unassembled WGS sequence"/>
</dbReference>
<protein>
    <submittedName>
        <fullName evidence="2">Uncharacterized protein</fullName>
    </submittedName>
</protein>
<evidence type="ECO:0000313" key="2">
    <source>
        <dbReference type="EMBL" id="PIZ87950.1"/>
    </source>
</evidence>
<evidence type="ECO:0000256" key="1">
    <source>
        <dbReference type="SAM" id="MobiDB-lite"/>
    </source>
</evidence>
<sequence length="168" mass="18768">GVRVIPKKARGRFLQREIAAPLSAADSSLCSETMLSRLREVFFRDIPSPHQKLFTTKINRRILTIILKIIAFPKPGGENKGGKLTSGRKTMSTIPAKKIHPHLSVFIWVSVRVNLCLDFFPIIVYNTINPTKLKYTLADTADKSGYRGYYNPRNPPKSAISANNPFGA</sequence>
<accession>A0A2M7UVI2</accession>